<dbReference type="InterPro" id="IPR032675">
    <property type="entry name" value="LRR_dom_sf"/>
</dbReference>
<evidence type="ECO:0000313" key="2">
    <source>
        <dbReference type="Proteomes" id="UP000815677"/>
    </source>
</evidence>
<dbReference type="SUPFAM" id="SSF52047">
    <property type="entry name" value="RNI-like"/>
    <property type="match status" value="1"/>
</dbReference>
<dbReference type="Gene3D" id="3.80.10.10">
    <property type="entry name" value="Ribonuclease Inhibitor"/>
    <property type="match status" value="1"/>
</dbReference>
<gene>
    <name evidence="1" type="ORF">MCHLO_17390</name>
</gene>
<dbReference type="EMBL" id="DF850021">
    <property type="protein sequence ID" value="GAT61362.1"/>
    <property type="molecule type" value="Genomic_DNA"/>
</dbReference>
<keyword evidence="2" id="KW-1185">Reference proteome</keyword>
<accession>A0ABQ0MDN9</accession>
<sequence length="385" mass="43630">MLESPRLWAIPKMPITDRMGRVSVEATHMFLDRSGHHPVNVDVCPIWHRQAVELPCRLAKASNRWRKFHLQYFNSPLSKAEVAALAPLTQSRWERLVEVDFWISDAANWAGSILDFTNAPLLHTVSLTVPANFILPPILWAQIAHLNLAHPSPLTCLDILRSCENIVSAQLSTLQWSDNDRDDLPSQFALTTKLEHLTDLELTMRVSTSEGPHLQPFLRSICAQSLTKLKLSLSIHLDLPISQLSPALESFLLHSPKLEHLSLDNCTSPHDLPDLLRHTPLLTSLKLVLEGTDSETTREFMLSLTRTGNLIPKLRSLELLDVSPDPVTVGFPYVEFAEMVESRLGTLKDVVVEDQLGPRTMFHPSWFLEFKHRVFREGLHLCFLL</sequence>
<evidence type="ECO:0000313" key="1">
    <source>
        <dbReference type="EMBL" id="GAT61362.1"/>
    </source>
</evidence>
<evidence type="ECO:0008006" key="3">
    <source>
        <dbReference type="Google" id="ProtNLM"/>
    </source>
</evidence>
<protein>
    <recommendedName>
        <fullName evidence="3">F-box domain-containing protein</fullName>
    </recommendedName>
</protein>
<organism evidence="1 2">
    <name type="scientific">Mycena chlorophos</name>
    <name type="common">Agaric fungus</name>
    <name type="synonym">Agaricus chlorophos</name>
    <dbReference type="NCBI Taxonomy" id="658473"/>
    <lineage>
        <taxon>Eukaryota</taxon>
        <taxon>Fungi</taxon>
        <taxon>Dikarya</taxon>
        <taxon>Basidiomycota</taxon>
        <taxon>Agaricomycotina</taxon>
        <taxon>Agaricomycetes</taxon>
        <taxon>Agaricomycetidae</taxon>
        <taxon>Agaricales</taxon>
        <taxon>Marasmiineae</taxon>
        <taxon>Mycenaceae</taxon>
        <taxon>Mycena</taxon>
    </lineage>
</organism>
<reference evidence="1" key="1">
    <citation type="submission" date="2014-09" db="EMBL/GenBank/DDBJ databases">
        <title>Genome sequence of the luminous mushroom Mycena chlorophos for searching fungal bioluminescence genes.</title>
        <authorList>
            <person name="Tanaka Y."/>
            <person name="Kasuga D."/>
            <person name="Oba Y."/>
            <person name="Hase S."/>
            <person name="Sato K."/>
            <person name="Oba Y."/>
            <person name="Sakakibara Y."/>
        </authorList>
    </citation>
    <scope>NUCLEOTIDE SEQUENCE</scope>
</reference>
<proteinExistence type="predicted"/>
<name>A0ABQ0MDN9_MYCCL</name>
<dbReference type="Proteomes" id="UP000815677">
    <property type="component" value="Unassembled WGS sequence"/>
</dbReference>